<dbReference type="Gene3D" id="2.60.120.10">
    <property type="entry name" value="Jelly Rolls"/>
    <property type="match status" value="1"/>
</dbReference>
<sequence length="155" mass="17519">MKEIDTKLLEDMIRKVISEKFAENSIKENAPKFEKHIDSSGILSIKTSTVIPEKFDTGVEGDKVYLKDVVSIAESPRLGCGIMEMEETAFEWTLKYDEIDYVIEGTLEILIDGRKVVGNKGDIIFIPKNSSIQFSVPKSAKFMYVTYPADWADQV</sequence>
<evidence type="ECO:0000313" key="1">
    <source>
        <dbReference type="EMBL" id="MCM1991242.1"/>
    </source>
</evidence>
<protein>
    <submittedName>
        <fullName evidence="1">DUF861 domain-containing protein</fullName>
    </submittedName>
</protein>
<dbReference type="InterPro" id="IPR011051">
    <property type="entry name" value="RmlC_Cupin_sf"/>
</dbReference>
<dbReference type="Proteomes" id="UP001056429">
    <property type="component" value="Unassembled WGS sequence"/>
</dbReference>
<dbReference type="AlphaFoldDB" id="A0A9J6P391"/>
<dbReference type="PANTHER" id="PTHR36169:SF1">
    <property type="entry name" value="ACETATE KINASE EUTQ"/>
    <property type="match status" value="1"/>
</dbReference>
<reference evidence="1" key="2">
    <citation type="submission" date="2021-04" db="EMBL/GenBank/DDBJ databases">
        <authorList>
            <person name="Dong X."/>
        </authorList>
    </citation>
    <scope>NUCLEOTIDE SEQUENCE</scope>
    <source>
        <strain evidence="1">ZWT</strain>
    </source>
</reference>
<proteinExistence type="predicted"/>
<dbReference type="Pfam" id="PF06249">
    <property type="entry name" value="EutQ"/>
    <property type="match status" value="1"/>
</dbReference>
<dbReference type="EMBL" id="JAGSOJ010000003">
    <property type="protein sequence ID" value="MCM1991242.1"/>
    <property type="molecule type" value="Genomic_DNA"/>
</dbReference>
<dbReference type="RefSeq" id="WP_250860348.1">
    <property type="nucleotide sequence ID" value="NZ_JAGSOJ010000003.1"/>
</dbReference>
<keyword evidence="2" id="KW-1185">Reference proteome</keyword>
<organism evidence="1 2">
    <name type="scientific">Oceanirhabdus seepicola</name>
    <dbReference type="NCBI Taxonomy" id="2828781"/>
    <lineage>
        <taxon>Bacteria</taxon>
        <taxon>Bacillati</taxon>
        <taxon>Bacillota</taxon>
        <taxon>Clostridia</taxon>
        <taxon>Eubacteriales</taxon>
        <taxon>Clostridiaceae</taxon>
        <taxon>Oceanirhabdus</taxon>
    </lineage>
</organism>
<dbReference type="PANTHER" id="PTHR36169">
    <property type="entry name" value="ETHANOLAMINE UTILIZATION PROTEIN EUTQ"/>
    <property type="match status" value="1"/>
</dbReference>
<dbReference type="CDD" id="cd02228">
    <property type="entry name" value="cupin_EutQ"/>
    <property type="match status" value="1"/>
</dbReference>
<name>A0A9J6P391_9CLOT</name>
<dbReference type="SUPFAM" id="SSF51182">
    <property type="entry name" value="RmlC-like cupins"/>
    <property type="match status" value="1"/>
</dbReference>
<dbReference type="InterPro" id="IPR010424">
    <property type="entry name" value="EutQ"/>
</dbReference>
<gene>
    <name evidence="1" type="ORF">KDK92_16020</name>
</gene>
<comment type="caution">
    <text evidence="1">The sequence shown here is derived from an EMBL/GenBank/DDBJ whole genome shotgun (WGS) entry which is preliminary data.</text>
</comment>
<reference evidence="1" key="1">
    <citation type="journal article" date="2021" name="mSystems">
        <title>Bacteria and Archaea Synergistically Convert Glycine Betaine to Biogenic Methane in the Formosa Cold Seep of the South China Sea.</title>
        <authorList>
            <person name="Li L."/>
            <person name="Zhang W."/>
            <person name="Zhang S."/>
            <person name="Song L."/>
            <person name="Sun Q."/>
            <person name="Zhang H."/>
            <person name="Xiang H."/>
            <person name="Dong X."/>
        </authorList>
    </citation>
    <scope>NUCLEOTIDE SEQUENCE</scope>
    <source>
        <strain evidence="1">ZWT</strain>
    </source>
</reference>
<dbReference type="InterPro" id="IPR014710">
    <property type="entry name" value="RmlC-like_jellyroll"/>
</dbReference>
<accession>A0A9J6P391</accession>
<evidence type="ECO:0000313" key="2">
    <source>
        <dbReference type="Proteomes" id="UP001056429"/>
    </source>
</evidence>